<protein>
    <submittedName>
        <fullName evidence="3">Uncharacterized protein</fullName>
    </submittedName>
</protein>
<sequence length="248" mass="25970">MGFFDGWDGASVISSSSTKHSKHHKSSSSHKSTRKRSRSRSRDRKHRSSGSASVIGNFLAGGGVGGGGNYSKHNASKSSFFNLGNNSSRSLFGGLGRSSSSYYRRQPRGNFVQRALKYLKKLLRDLVYYAKRHPMKVFMIVIMPLITGGALTALLATFGLRLPPAVERMMGIAARSASGGGAGLVGEAVRMASNLGSGGGTAFAERGRDGGVSWERKGYDDWGSLGGGSGGGGGGGGGFMGGVRDFFK</sequence>
<organism evidence="3 4">
    <name type="scientific">Microdochium bolleyi</name>
    <dbReference type="NCBI Taxonomy" id="196109"/>
    <lineage>
        <taxon>Eukaryota</taxon>
        <taxon>Fungi</taxon>
        <taxon>Dikarya</taxon>
        <taxon>Ascomycota</taxon>
        <taxon>Pezizomycotina</taxon>
        <taxon>Sordariomycetes</taxon>
        <taxon>Xylariomycetidae</taxon>
        <taxon>Xylariales</taxon>
        <taxon>Microdochiaceae</taxon>
        <taxon>Microdochium</taxon>
    </lineage>
</organism>
<gene>
    <name evidence="3" type="ORF">Micbo1qcDRAFT_195579</name>
</gene>
<name>A0A136J2W1_9PEZI</name>
<evidence type="ECO:0000313" key="3">
    <source>
        <dbReference type="EMBL" id="KXJ91505.1"/>
    </source>
</evidence>
<feature type="region of interest" description="Disordered" evidence="1">
    <location>
        <begin position="13"/>
        <end position="54"/>
    </location>
</feature>
<proteinExistence type="predicted"/>
<dbReference type="AlphaFoldDB" id="A0A136J2W1"/>
<feature type="compositionally biased region" description="Basic residues" evidence="1">
    <location>
        <begin position="19"/>
        <end position="48"/>
    </location>
</feature>
<dbReference type="InParanoid" id="A0A136J2W1"/>
<reference evidence="4" key="1">
    <citation type="submission" date="2016-02" db="EMBL/GenBank/DDBJ databases">
        <title>Draft genome sequence of Microdochium bolleyi, a fungal endophyte of beachgrass.</title>
        <authorList>
            <consortium name="DOE Joint Genome Institute"/>
            <person name="David A.S."/>
            <person name="May G."/>
            <person name="Haridas S."/>
            <person name="Lim J."/>
            <person name="Wang M."/>
            <person name="Labutti K."/>
            <person name="Lipzen A."/>
            <person name="Barry K."/>
            <person name="Grigoriev I.V."/>
        </authorList>
    </citation>
    <scope>NUCLEOTIDE SEQUENCE [LARGE SCALE GENOMIC DNA]</scope>
    <source>
        <strain evidence="4">J235TASD1</strain>
    </source>
</reference>
<evidence type="ECO:0000256" key="2">
    <source>
        <dbReference type="SAM" id="Phobius"/>
    </source>
</evidence>
<evidence type="ECO:0000256" key="1">
    <source>
        <dbReference type="SAM" id="MobiDB-lite"/>
    </source>
</evidence>
<dbReference type="EMBL" id="KQ964250">
    <property type="protein sequence ID" value="KXJ91505.1"/>
    <property type="molecule type" value="Genomic_DNA"/>
</dbReference>
<evidence type="ECO:0000313" key="4">
    <source>
        <dbReference type="Proteomes" id="UP000070501"/>
    </source>
</evidence>
<accession>A0A136J2W1</accession>
<keyword evidence="4" id="KW-1185">Reference proteome</keyword>
<dbReference type="STRING" id="196109.A0A136J2W1"/>
<feature type="transmembrane region" description="Helical" evidence="2">
    <location>
        <begin position="137"/>
        <end position="160"/>
    </location>
</feature>
<keyword evidence="2" id="KW-0812">Transmembrane</keyword>
<dbReference type="Proteomes" id="UP000070501">
    <property type="component" value="Unassembled WGS sequence"/>
</dbReference>
<keyword evidence="2" id="KW-1133">Transmembrane helix</keyword>
<keyword evidence="2" id="KW-0472">Membrane</keyword>
<dbReference type="OrthoDB" id="5235322at2759"/>